<feature type="region of interest" description="Disordered" evidence="10">
    <location>
        <begin position="540"/>
        <end position="576"/>
    </location>
</feature>
<evidence type="ECO:0000256" key="2">
    <source>
        <dbReference type="ARBA" id="ARBA00022741"/>
    </source>
</evidence>
<feature type="compositionally biased region" description="Polar residues" evidence="10">
    <location>
        <begin position="558"/>
        <end position="568"/>
    </location>
</feature>
<dbReference type="GO" id="GO:0016459">
    <property type="term" value="C:myosin complex"/>
    <property type="evidence" value="ECO:0007669"/>
    <property type="project" value="UniProtKB-KW"/>
</dbReference>
<feature type="region of interest" description="Disordered" evidence="10">
    <location>
        <begin position="39"/>
        <end position="74"/>
    </location>
</feature>
<evidence type="ECO:0000256" key="10">
    <source>
        <dbReference type="SAM" id="MobiDB-lite"/>
    </source>
</evidence>
<dbReference type="GO" id="GO:0051015">
    <property type="term" value="F:actin filament binding"/>
    <property type="evidence" value="ECO:0007669"/>
    <property type="project" value="TreeGrafter"/>
</dbReference>
<evidence type="ECO:0000256" key="7">
    <source>
        <dbReference type="ARBA" id="ARBA00023203"/>
    </source>
</evidence>
<keyword evidence="2" id="KW-0547">Nucleotide-binding</keyword>
<feature type="compositionally biased region" description="Polar residues" evidence="10">
    <location>
        <begin position="55"/>
        <end position="74"/>
    </location>
</feature>
<dbReference type="SMART" id="SM00015">
    <property type="entry name" value="IQ"/>
    <property type="match status" value="6"/>
</dbReference>
<dbReference type="InterPro" id="IPR001609">
    <property type="entry name" value="Myosin_head_motor_dom-like"/>
</dbReference>
<dbReference type="InterPro" id="IPR000048">
    <property type="entry name" value="IQ_motif_EF-hand-BS"/>
</dbReference>
<dbReference type="OrthoDB" id="6108017at2759"/>
<dbReference type="AlphaFoldDB" id="A0A4C1W128"/>
<feature type="coiled-coil region" evidence="9">
    <location>
        <begin position="499"/>
        <end position="533"/>
    </location>
</feature>
<dbReference type="PANTHER" id="PTHR13140">
    <property type="entry name" value="MYOSIN"/>
    <property type="match status" value="1"/>
</dbReference>
<comment type="caution">
    <text evidence="8">Lacks conserved residue(s) required for the propagation of feature annotation.</text>
</comment>
<evidence type="ECO:0000256" key="9">
    <source>
        <dbReference type="SAM" id="Coils"/>
    </source>
</evidence>
<dbReference type="PANTHER" id="PTHR13140:SF706">
    <property type="entry name" value="DILUTE CLASS UNCONVENTIONAL MYOSIN, ISOFORM C"/>
    <property type="match status" value="1"/>
</dbReference>
<keyword evidence="7 8" id="KW-0009">Actin-binding</keyword>
<keyword evidence="5 8" id="KW-0518">Myosin</keyword>
<dbReference type="Pfam" id="PF00063">
    <property type="entry name" value="Myosin_head"/>
    <property type="match status" value="1"/>
</dbReference>
<dbReference type="PROSITE" id="PS50096">
    <property type="entry name" value="IQ"/>
    <property type="match status" value="6"/>
</dbReference>
<evidence type="ECO:0000256" key="6">
    <source>
        <dbReference type="ARBA" id="ARBA00023175"/>
    </source>
</evidence>
<dbReference type="Gene3D" id="6.20.240.20">
    <property type="match status" value="1"/>
</dbReference>
<dbReference type="InterPro" id="IPR036961">
    <property type="entry name" value="Kinesin_motor_dom_sf"/>
</dbReference>
<dbReference type="GO" id="GO:0005737">
    <property type="term" value="C:cytoplasm"/>
    <property type="evidence" value="ECO:0007669"/>
    <property type="project" value="TreeGrafter"/>
</dbReference>
<dbReference type="GO" id="GO:0005524">
    <property type="term" value="F:ATP binding"/>
    <property type="evidence" value="ECO:0007669"/>
    <property type="project" value="UniProtKB-KW"/>
</dbReference>
<dbReference type="GO" id="GO:0016020">
    <property type="term" value="C:membrane"/>
    <property type="evidence" value="ECO:0007669"/>
    <property type="project" value="TreeGrafter"/>
</dbReference>
<evidence type="ECO:0000256" key="4">
    <source>
        <dbReference type="ARBA" id="ARBA00023054"/>
    </source>
</evidence>
<dbReference type="PROSITE" id="PS51456">
    <property type="entry name" value="MYOSIN_MOTOR"/>
    <property type="match status" value="1"/>
</dbReference>
<evidence type="ECO:0000256" key="3">
    <source>
        <dbReference type="ARBA" id="ARBA00022840"/>
    </source>
</evidence>
<feature type="compositionally biased region" description="Basic and acidic residues" evidence="10">
    <location>
        <begin position="540"/>
        <end position="557"/>
    </location>
</feature>
<dbReference type="Gene3D" id="3.40.850.10">
    <property type="entry name" value="Kinesin motor domain"/>
    <property type="match status" value="1"/>
</dbReference>
<dbReference type="Proteomes" id="UP000299102">
    <property type="component" value="Unassembled WGS sequence"/>
</dbReference>
<protein>
    <submittedName>
        <fullName evidence="12">Unconventional myosin-Va</fullName>
    </submittedName>
</protein>
<evidence type="ECO:0000313" key="12">
    <source>
        <dbReference type="EMBL" id="GBP44763.1"/>
    </source>
</evidence>
<feature type="domain" description="Myosin motor" evidence="11">
    <location>
        <begin position="1"/>
        <end position="205"/>
    </location>
</feature>
<dbReference type="STRING" id="151549.A0A4C1W128"/>
<evidence type="ECO:0000256" key="1">
    <source>
        <dbReference type="ARBA" id="ARBA00022737"/>
    </source>
</evidence>
<dbReference type="InterPro" id="IPR027417">
    <property type="entry name" value="P-loop_NTPase"/>
</dbReference>
<feature type="region of interest" description="Actin-binding" evidence="8">
    <location>
        <begin position="84"/>
        <end position="106"/>
    </location>
</feature>
<keyword evidence="3" id="KW-0067">ATP-binding</keyword>
<name>A0A4C1W128_EUMVA</name>
<dbReference type="FunFam" id="1.20.5.190:FF:000001">
    <property type="entry name" value="unconventional myosin-Va"/>
    <property type="match status" value="1"/>
</dbReference>
<keyword evidence="13" id="KW-1185">Reference proteome</keyword>
<dbReference type="GO" id="GO:0000146">
    <property type="term" value="F:microfilament motor activity"/>
    <property type="evidence" value="ECO:0007669"/>
    <property type="project" value="TreeGrafter"/>
</dbReference>
<evidence type="ECO:0000256" key="5">
    <source>
        <dbReference type="ARBA" id="ARBA00023123"/>
    </source>
</evidence>
<evidence type="ECO:0000259" key="11">
    <source>
        <dbReference type="PROSITE" id="PS51456"/>
    </source>
</evidence>
<dbReference type="SUPFAM" id="SSF52540">
    <property type="entry name" value="P-loop containing nucleoside triphosphate hydrolases"/>
    <property type="match status" value="2"/>
</dbReference>
<organism evidence="12 13">
    <name type="scientific">Eumeta variegata</name>
    <name type="common">Bagworm moth</name>
    <name type="synonym">Eumeta japonica</name>
    <dbReference type="NCBI Taxonomy" id="151549"/>
    <lineage>
        <taxon>Eukaryota</taxon>
        <taxon>Metazoa</taxon>
        <taxon>Ecdysozoa</taxon>
        <taxon>Arthropoda</taxon>
        <taxon>Hexapoda</taxon>
        <taxon>Insecta</taxon>
        <taxon>Pterygota</taxon>
        <taxon>Neoptera</taxon>
        <taxon>Endopterygota</taxon>
        <taxon>Lepidoptera</taxon>
        <taxon>Glossata</taxon>
        <taxon>Ditrysia</taxon>
        <taxon>Tineoidea</taxon>
        <taxon>Psychidae</taxon>
        <taxon>Oiketicinae</taxon>
        <taxon>Eumeta</taxon>
    </lineage>
</organism>
<dbReference type="Gene3D" id="1.20.5.190">
    <property type="match status" value="3"/>
</dbReference>
<comment type="caution">
    <text evidence="12">The sequence shown here is derived from an EMBL/GenBank/DDBJ whole genome shotgun (WGS) entry which is preliminary data.</text>
</comment>
<proteinExistence type="inferred from homology"/>
<keyword evidence="4 9" id="KW-0175">Coiled coil</keyword>
<dbReference type="SMART" id="SM00242">
    <property type="entry name" value="MYSc"/>
    <property type="match status" value="1"/>
</dbReference>
<feature type="coiled-coil region" evidence="9">
    <location>
        <begin position="357"/>
        <end position="384"/>
    </location>
</feature>
<gene>
    <name evidence="12" type="primary">MYO5A</name>
    <name evidence="12" type="ORF">EVAR_86577_1</name>
</gene>
<accession>A0A4C1W128</accession>
<reference evidence="12 13" key="1">
    <citation type="journal article" date="2019" name="Commun. Biol.">
        <title>The bagworm genome reveals a unique fibroin gene that provides high tensile strength.</title>
        <authorList>
            <person name="Kono N."/>
            <person name="Nakamura H."/>
            <person name="Ohtoshi R."/>
            <person name="Tomita M."/>
            <person name="Numata K."/>
            <person name="Arakawa K."/>
        </authorList>
    </citation>
    <scope>NUCLEOTIDE SEQUENCE [LARGE SCALE GENOMIC DNA]</scope>
</reference>
<dbReference type="Pfam" id="PF00612">
    <property type="entry name" value="IQ"/>
    <property type="match status" value="4"/>
</dbReference>
<keyword evidence="1" id="KW-0677">Repeat</keyword>
<dbReference type="GO" id="GO:0007015">
    <property type="term" value="P:actin filament organization"/>
    <property type="evidence" value="ECO:0007669"/>
    <property type="project" value="TreeGrafter"/>
</dbReference>
<comment type="similarity">
    <text evidence="8">Belongs to the TRAFAC class myosin-kinesin ATPase superfamily. Myosin family.</text>
</comment>
<evidence type="ECO:0000313" key="13">
    <source>
        <dbReference type="Proteomes" id="UP000299102"/>
    </source>
</evidence>
<evidence type="ECO:0000256" key="8">
    <source>
        <dbReference type="PROSITE-ProRule" id="PRU00782"/>
    </source>
</evidence>
<keyword evidence="6" id="KW-0505">Motor protein</keyword>
<sequence>MRWIPGETATRSLKSNWTASNPRRRKLIGDIFFEHADQSSTHLTMPAPQKRRTAPSVSIQSLTQPPRRTSGQKQTVGAQFRASLSALMGTLSATTPHYVRCIKPNDEKKSFKFDSARAVQQLRACGVLETIRISAAGFPSRWLYQDFFHRYRLLAHSKDIDRSDIKTTCKKILMKNLKDPDKYQFGITKIFFRAGQVAYLEKIRADLQRLYCVRVQSCVRRFIARRKYLRIMRAVRGVQTYGRGYLARRHAQEIRRNRAAIIIQKHVRGWLARTKYVRLRNLVIGIQAYCRGRLARQLYRDKRRVKAAITIQRYVRGYLARQRVRRIKRSIVICQAAIRRFLARRLYKRLRIEARSLDHVKKLNKGLENKIISLQQKLGDVLEKNKVIEPLMTQCAELKAKLEILKLVEIEVKTLKTDLTEKDSLINALETELLFERDSNKRITGEKKEIEETYKKDKAMWEGESEKLAKELMSMKEKYEIDIRDSEYIQWEKEFETRAKFWKERDKQYEAEKKQLSEELEAERQSRQKLLSTQYELQERVDTLQRAPPQKEHRRSLSDVSTNSQQETTVEDTRCSSAEQCSTAVEQAECSSMHLHSYTIFCYSRIRPSSFGFVQLNGSNLDQLNRSGPFVRGSSTPYLRVPVRDGGLASCPGVFSSGIRPRRSSGDGPISGGVMCTPRIRCGAGKECGTTTRVALMGALRIPGAMRAHDGRDAGSLHTRAALYQKLYRRDNGVSYVVTYDV</sequence>
<dbReference type="EMBL" id="BGZK01000458">
    <property type="protein sequence ID" value="GBP44763.1"/>
    <property type="molecule type" value="Genomic_DNA"/>
</dbReference>